<keyword evidence="2" id="KW-1185">Reference proteome</keyword>
<evidence type="ECO:0000256" key="1">
    <source>
        <dbReference type="SAM" id="MobiDB-lite"/>
    </source>
</evidence>
<evidence type="ECO:0000313" key="2">
    <source>
        <dbReference type="Proteomes" id="UP000515211"/>
    </source>
</evidence>
<dbReference type="KEGG" id="adu:107465695"/>
<dbReference type="Gene3D" id="2.40.70.10">
    <property type="entry name" value="Acid Proteases"/>
    <property type="match status" value="2"/>
</dbReference>
<feature type="region of interest" description="Disordered" evidence="1">
    <location>
        <begin position="1"/>
        <end position="51"/>
    </location>
</feature>
<accession>A0A6P4C1T4</accession>
<feature type="compositionally biased region" description="Polar residues" evidence="1">
    <location>
        <begin position="27"/>
        <end position="45"/>
    </location>
</feature>
<dbReference type="RefSeq" id="XP_015940152.1">
    <property type="nucleotide sequence ID" value="XM_016084666.1"/>
</dbReference>
<reference evidence="3" key="2">
    <citation type="submission" date="2025-08" db="UniProtKB">
        <authorList>
            <consortium name="RefSeq"/>
        </authorList>
    </citation>
    <scope>IDENTIFICATION</scope>
    <source>
        <tissue evidence="3">Whole plant</tissue>
    </source>
</reference>
<dbReference type="AlphaFoldDB" id="A0A6P4C1T4"/>
<name>A0A6P4C1T4_ARADU</name>
<feature type="region of interest" description="Disordered" evidence="1">
    <location>
        <begin position="75"/>
        <end position="107"/>
    </location>
</feature>
<dbReference type="PANTHER" id="PTHR33067:SF39">
    <property type="entry name" value="TRANSCRIPTION FACTOR INTERACTOR AND REGULATOR CCHC(ZN) FAMILY"/>
    <property type="match status" value="1"/>
</dbReference>
<proteinExistence type="predicted"/>
<dbReference type="Proteomes" id="UP000515211">
    <property type="component" value="Chromosome 9"/>
</dbReference>
<reference evidence="2" key="1">
    <citation type="journal article" date="2016" name="Nat. Genet.">
        <title>The genome sequences of Arachis duranensis and Arachis ipaensis, the diploid ancestors of cultivated peanut.</title>
        <authorList>
            <person name="Bertioli D.J."/>
            <person name="Cannon S.B."/>
            <person name="Froenicke L."/>
            <person name="Huang G."/>
            <person name="Farmer A.D."/>
            <person name="Cannon E.K."/>
            <person name="Liu X."/>
            <person name="Gao D."/>
            <person name="Clevenger J."/>
            <person name="Dash S."/>
            <person name="Ren L."/>
            <person name="Moretzsohn M.C."/>
            <person name="Shirasawa K."/>
            <person name="Huang W."/>
            <person name="Vidigal B."/>
            <person name="Abernathy B."/>
            <person name="Chu Y."/>
            <person name="Niederhuth C.E."/>
            <person name="Umale P."/>
            <person name="Araujo A.C."/>
            <person name="Kozik A."/>
            <person name="Kim K.D."/>
            <person name="Burow M.D."/>
            <person name="Varshney R.K."/>
            <person name="Wang X."/>
            <person name="Zhang X."/>
            <person name="Barkley N."/>
            <person name="Guimaraes P.M."/>
            <person name="Isobe S."/>
            <person name="Guo B."/>
            <person name="Liao B."/>
            <person name="Stalker H.T."/>
            <person name="Schmitz R.J."/>
            <person name="Scheffler B.E."/>
            <person name="Leal-Bertioli S.C."/>
            <person name="Xun X."/>
            <person name="Jackson S.A."/>
            <person name="Michelmore R."/>
            <person name="Ozias-Akins P."/>
        </authorList>
    </citation>
    <scope>NUCLEOTIDE SEQUENCE [LARGE SCALE GENOMIC DNA]</scope>
    <source>
        <strain evidence="2">cv. V14167</strain>
    </source>
</reference>
<dbReference type="PANTHER" id="PTHR33067">
    <property type="entry name" value="RNA-DIRECTED DNA POLYMERASE-RELATED"/>
    <property type="match status" value="1"/>
</dbReference>
<protein>
    <submittedName>
        <fullName evidence="3">Uncharacterized protein LOC107465695</fullName>
    </submittedName>
</protein>
<gene>
    <name evidence="3" type="primary">LOC107465695</name>
</gene>
<dbReference type="CDD" id="cd00303">
    <property type="entry name" value="retropepsin_like"/>
    <property type="match status" value="1"/>
</dbReference>
<feature type="compositionally biased region" description="Basic and acidic residues" evidence="1">
    <location>
        <begin position="75"/>
        <end position="97"/>
    </location>
</feature>
<sequence length="336" mass="38581">MRHMHQEMRSNMQNQGAANKKLETQVGYLSQQIPKPINSFPSDTENNPRGEAKIMKWEECKAIILRSRKILEEEATKREDHNKEAPTKELEEQKQEGNKSTQNDDSMKQEAMKPFVPKTPYPQRISSTNATVHQVHEGIATKEKSLEWRTNYCDDQGVQCSHPKRVANKEEGHGSFHIPCTIGNKTIDRGFCDLGASINLMPLSLMKKLQITELQPTQIALELADKSYFVILDMEEDYHHPIILGRPFLATARALINVERGELVLRVHDEQLVFHVFKTMHDFPQENDCMKIDSVDTNLKEAPNESPPELLSPCLKEKKEVEEVQQVQEVMKTKED</sequence>
<organism evidence="2 3">
    <name type="scientific">Arachis duranensis</name>
    <name type="common">Wild peanut</name>
    <dbReference type="NCBI Taxonomy" id="130453"/>
    <lineage>
        <taxon>Eukaryota</taxon>
        <taxon>Viridiplantae</taxon>
        <taxon>Streptophyta</taxon>
        <taxon>Embryophyta</taxon>
        <taxon>Tracheophyta</taxon>
        <taxon>Spermatophyta</taxon>
        <taxon>Magnoliopsida</taxon>
        <taxon>eudicotyledons</taxon>
        <taxon>Gunneridae</taxon>
        <taxon>Pentapetalae</taxon>
        <taxon>rosids</taxon>
        <taxon>fabids</taxon>
        <taxon>Fabales</taxon>
        <taxon>Fabaceae</taxon>
        <taxon>Papilionoideae</taxon>
        <taxon>50 kb inversion clade</taxon>
        <taxon>dalbergioids sensu lato</taxon>
        <taxon>Dalbergieae</taxon>
        <taxon>Pterocarpus clade</taxon>
        <taxon>Arachis</taxon>
    </lineage>
</organism>
<dbReference type="InterPro" id="IPR021109">
    <property type="entry name" value="Peptidase_aspartic_dom_sf"/>
</dbReference>
<dbReference type="GeneID" id="107465695"/>
<evidence type="ECO:0000313" key="3">
    <source>
        <dbReference type="RefSeq" id="XP_015940152.1"/>
    </source>
</evidence>